<name>A0A1G6MNM3_9NOCA</name>
<feature type="compositionally biased region" description="Acidic residues" evidence="1">
    <location>
        <begin position="11"/>
        <end position="26"/>
    </location>
</feature>
<dbReference type="Proteomes" id="UP000199417">
    <property type="component" value="Unassembled WGS sequence"/>
</dbReference>
<keyword evidence="3" id="KW-1185">Reference proteome</keyword>
<evidence type="ECO:0000313" key="3">
    <source>
        <dbReference type="Proteomes" id="UP000199417"/>
    </source>
</evidence>
<protein>
    <submittedName>
        <fullName evidence="2">Uncharacterized protein</fullName>
    </submittedName>
</protein>
<reference evidence="2 3" key="1">
    <citation type="submission" date="2016-10" db="EMBL/GenBank/DDBJ databases">
        <authorList>
            <person name="de Groot N.N."/>
        </authorList>
    </citation>
    <scope>NUCLEOTIDE SEQUENCE [LARGE SCALE GENOMIC DNA]</scope>
    <source>
        <strain evidence="2 3">JCM 11308</strain>
    </source>
</reference>
<organism evidence="2 3">
    <name type="scientific">Rhodococcus tukisamuensis</name>
    <dbReference type="NCBI Taxonomy" id="168276"/>
    <lineage>
        <taxon>Bacteria</taxon>
        <taxon>Bacillati</taxon>
        <taxon>Actinomycetota</taxon>
        <taxon>Actinomycetes</taxon>
        <taxon>Mycobacteriales</taxon>
        <taxon>Nocardiaceae</taxon>
        <taxon>Rhodococcus</taxon>
    </lineage>
</organism>
<dbReference type="AlphaFoldDB" id="A0A1G6MNM3"/>
<evidence type="ECO:0000313" key="2">
    <source>
        <dbReference type="EMBL" id="SDC56844.1"/>
    </source>
</evidence>
<feature type="region of interest" description="Disordered" evidence="1">
    <location>
        <begin position="1"/>
        <end position="70"/>
    </location>
</feature>
<gene>
    <name evidence="2" type="ORF">SAMN05444580_101240</name>
</gene>
<dbReference type="EMBL" id="FNAB01000001">
    <property type="protein sequence ID" value="SDC56844.1"/>
    <property type="molecule type" value="Genomic_DNA"/>
</dbReference>
<evidence type="ECO:0000256" key="1">
    <source>
        <dbReference type="SAM" id="MobiDB-lite"/>
    </source>
</evidence>
<sequence>MADNAQPSDDHVEDIDDLEEPFISDDEPPRTVADFVRDSQQTSLTVDQGLVADPNGSSVSGGGWTSRSPE</sequence>
<accession>A0A1G6MNM3</accession>
<proteinExistence type="predicted"/>